<accession>A0A090FG92</accession>
<evidence type="ECO:0000313" key="2">
    <source>
        <dbReference type="Proteomes" id="UP000046373"/>
    </source>
</evidence>
<dbReference type="EMBL" id="CCNB01000043">
    <property type="protein sequence ID" value="CDX42982.1"/>
    <property type="molecule type" value="Genomic_DNA"/>
</dbReference>
<dbReference type="AlphaFoldDB" id="A0A090FG92"/>
<organism evidence="1 2">
    <name type="scientific">Mesorhizobium plurifarium</name>
    <dbReference type="NCBI Taxonomy" id="69974"/>
    <lineage>
        <taxon>Bacteria</taxon>
        <taxon>Pseudomonadati</taxon>
        <taxon>Pseudomonadota</taxon>
        <taxon>Alphaproteobacteria</taxon>
        <taxon>Hyphomicrobiales</taxon>
        <taxon>Phyllobacteriaceae</taxon>
        <taxon>Mesorhizobium</taxon>
    </lineage>
</organism>
<protein>
    <submittedName>
        <fullName evidence="1">Uncharacterized protein</fullName>
    </submittedName>
</protein>
<name>A0A090FG92_MESPL</name>
<reference evidence="1 2" key="1">
    <citation type="submission" date="2014-08" db="EMBL/GenBank/DDBJ databases">
        <authorList>
            <person name="Moulin Lionel"/>
        </authorList>
    </citation>
    <scope>NUCLEOTIDE SEQUENCE [LARGE SCALE GENOMIC DNA]</scope>
</reference>
<evidence type="ECO:0000313" key="1">
    <source>
        <dbReference type="EMBL" id="CDX42982.1"/>
    </source>
</evidence>
<dbReference type="Proteomes" id="UP000046373">
    <property type="component" value="Unassembled WGS sequence"/>
</dbReference>
<proteinExistence type="predicted"/>
<sequence length="641" mass="71451">MADGNKVKVNNRGKLSNWLKAKPPELAHVIAERASLRVLPLLRTVPTNSTAKPKVAGKLSFAVFRAAFIVWVSRKHPELDTSAAIDGVSEFLESMNINFENYSAFSTFFVIDRYKTDVVVGAIGNAATAFGSDVDFFDARFNSSEIIWRSIISDARWIEDNIDKDPILLASRLATSRLWLESTPDLVVGQLNDLARRWGRADANSRVWIEWYKSRLDGGPSFGLPARAAERIDTELALQSNEWWDRRPEQVNADIYSLVNGAESQTDRPTISEFIFGFLKKEARDVPVSEILQAFKDASFTVIPKTVHGELSRLVTNRRIRRIKVGVYATLEGEAGDRPELSQQGSGPKFSVDSNGALDTSAILPTRSEEADVTQVDLLARLQRKLPQFREAGGNFAGRYPILADALDDYFSVIKNRAVGQLDIGQLWMAGAGLISQARAFAALDTTKQMTEPLEPQLQGLLGECARLHAALVMGFEEGRKLSERAQVPLLTNEELRALFQHEHTIVRWLLTSGEFALSDRAREVFERIDHVMMTSSESVEDVAMAGYPTLRNLLILAGHAGRYGEITLGRLSLAGVPVHLAIIGLANFLVQNAAPIMGIANSVPELRVYFEWLFERLEIRYQAEEEQRKSKSGSKRKPRQ</sequence>
<gene>
    <name evidence="1" type="ORF">MPLDJ20_60070</name>
</gene>